<feature type="domain" description="Integrase catalytic" evidence="1">
    <location>
        <begin position="1"/>
        <end position="130"/>
    </location>
</feature>
<dbReference type="InterPro" id="IPR012337">
    <property type="entry name" value="RNaseH-like_sf"/>
</dbReference>
<evidence type="ECO:0000313" key="2">
    <source>
        <dbReference type="EMBL" id="GAI16953.1"/>
    </source>
</evidence>
<dbReference type="AlphaFoldDB" id="X1LCY7"/>
<accession>X1LCY7</accession>
<sequence>MKGIVSEWLQIDTIELNLRFTKIFLFSAVDPLSKLYYVRAYHRATSFNARDFLFRLSYLHNYKIKYLQIDNGSEWEKYFAKEAKKREITLVHNYPKSPKMNAFIERVNGTVQTEYLDRFYEETDVGKINE</sequence>
<dbReference type="InterPro" id="IPR001584">
    <property type="entry name" value="Integrase_cat-core"/>
</dbReference>
<comment type="caution">
    <text evidence="2">The sequence shown here is derived from an EMBL/GenBank/DDBJ whole genome shotgun (WGS) entry which is preliminary data.</text>
</comment>
<evidence type="ECO:0000259" key="1">
    <source>
        <dbReference type="PROSITE" id="PS50994"/>
    </source>
</evidence>
<feature type="non-terminal residue" evidence="2">
    <location>
        <position position="130"/>
    </location>
</feature>
<protein>
    <recommendedName>
        <fullName evidence="1">Integrase catalytic domain-containing protein</fullName>
    </recommendedName>
</protein>
<proteinExistence type="predicted"/>
<dbReference type="PROSITE" id="PS50994">
    <property type="entry name" value="INTEGRASE"/>
    <property type="match status" value="1"/>
</dbReference>
<dbReference type="SUPFAM" id="SSF53098">
    <property type="entry name" value="Ribonuclease H-like"/>
    <property type="match status" value="1"/>
</dbReference>
<dbReference type="GO" id="GO:0003676">
    <property type="term" value="F:nucleic acid binding"/>
    <property type="evidence" value="ECO:0007669"/>
    <property type="project" value="InterPro"/>
</dbReference>
<dbReference type="Gene3D" id="3.30.420.10">
    <property type="entry name" value="Ribonuclease H-like superfamily/Ribonuclease H"/>
    <property type="match status" value="1"/>
</dbReference>
<dbReference type="EMBL" id="BARV01004275">
    <property type="protein sequence ID" value="GAI16953.1"/>
    <property type="molecule type" value="Genomic_DNA"/>
</dbReference>
<name>X1LCY7_9ZZZZ</name>
<organism evidence="2">
    <name type="scientific">marine sediment metagenome</name>
    <dbReference type="NCBI Taxonomy" id="412755"/>
    <lineage>
        <taxon>unclassified sequences</taxon>
        <taxon>metagenomes</taxon>
        <taxon>ecological metagenomes</taxon>
    </lineage>
</organism>
<gene>
    <name evidence="2" type="ORF">S06H3_09610</name>
</gene>
<reference evidence="2" key="1">
    <citation type="journal article" date="2014" name="Front. Microbiol.">
        <title>High frequency of phylogenetically diverse reductive dehalogenase-homologous genes in deep subseafloor sedimentary metagenomes.</title>
        <authorList>
            <person name="Kawai M."/>
            <person name="Futagami T."/>
            <person name="Toyoda A."/>
            <person name="Takaki Y."/>
            <person name="Nishi S."/>
            <person name="Hori S."/>
            <person name="Arai W."/>
            <person name="Tsubouchi T."/>
            <person name="Morono Y."/>
            <person name="Uchiyama I."/>
            <person name="Ito T."/>
            <person name="Fujiyama A."/>
            <person name="Inagaki F."/>
            <person name="Takami H."/>
        </authorList>
    </citation>
    <scope>NUCLEOTIDE SEQUENCE</scope>
    <source>
        <strain evidence="2">Expedition CK06-06</strain>
    </source>
</reference>
<dbReference type="GO" id="GO:0015074">
    <property type="term" value="P:DNA integration"/>
    <property type="evidence" value="ECO:0007669"/>
    <property type="project" value="InterPro"/>
</dbReference>
<dbReference type="InterPro" id="IPR036397">
    <property type="entry name" value="RNaseH_sf"/>
</dbReference>